<evidence type="ECO:0000256" key="7">
    <source>
        <dbReference type="SAM" id="MobiDB-lite"/>
    </source>
</evidence>
<evidence type="ECO:0000256" key="1">
    <source>
        <dbReference type="ARBA" id="ARBA00004167"/>
    </source>
</evidence>
<dbReference type="CDD" id="cd03399">
    <property type="entry name" value="SPFH_flotillin"/>
    <property type="match status" value="1"/>
</dbReference>
<organism evidence="9 10">
    <name type="scientific">Halovulum marinum</name>
    <dbReference type="NCBI Taxonomy" id="2662447"/>
    <lineage>
        <taxon>Bacteria</taxon>
        <taxon>Pseudomonadati</taxon>
        <taxon>Pseudomonadota</taxon>
        <taxon>Alphaproteobacteria</taxon>
        <taxon>Rhodobacterales</taxon>
        <taxon>Paracoccaceae</taxon>
        <taxon>Halovulum</taxon>
    </lineage>
</organism>
<feature type="region of interest" description="Disordered" evidence="7">
    <location>
        <begin position="551"/>
        <end position="585"/>
    </location>
</feature>
<evidence type="ECO:0000256" key="3">
    <source>
        <dbReference type="ARBA" id="ARBA00007161"/>
    </source>
</evidence>
<reference evidence="9 10" key="1">
    <citation type="submission" date="2019-10" db="EMBL/GenBank/DDBJ databases">
        <title>Cognatihalovulum marinum gen. nov. sp. nov., a new member of the family Rhodobacteraceae isolated from deep seawater of the Northwest Indian Ocean.</title>
        <authorList>
            <person name="Ruan C."/>
            <person name="Wang J."/>
            <person name="Zheng X."/>
            <person name="Song L."/>
            <person name="Zhu Y."/>
            <person name="Huang Y."/>
            <person name="Lu Z."/>
            <person name="Du W."/>
            <person name="Huang L."/>
            <person name="Dai X."/>
        </authorList>
    </citation>
    <scope>NUCLEOTIDE SEQUENCE [LARGE SCALE GENOMIC DNA]</scope>
    <source>
        <strain evidence="9 10">2CG4</strain>
    </source>
</reference>
<dbReference type="PANTHER" id="PTHR13806">
    <property type="entry name" value="FLOTILLIN-RELATED"/>
    <property type="match status" value="1"/>
</dbReference>
<dbReference type="EMBL" id="WIND01000034">
    <property type="protein sequence ID" value="MSU92019.1"/>
    <property type="molecule type" value="Genomic_DNA"/>
</dbReference>
<evidence type="ECO:0000256" key="6">
    <source>
        <dbReference type="SAM" id="Coils"/>
    </source>
</evidence>
<feature type="coiled-coil region" evidence="6">
    <location>
        <begin position="367"/>
        <end position="399"/>
    </location>
</feature>
<keyword evidence="4" id="KW-1003">Cell membrane</keyword>
<dbReference type="RefSeq" id="WP_154449465.1">
    <property type="nucleotide sequence ID" value="NZ_WIND01000034.1"/>
</dbReference>
<comment type="caution">
    <text evidence="9">The sequence shown here is derived from an EMBL/GenBank/DDBJ whole genome shotgun (WGS) entry which is preliminary data.</text>
</comment>
<dbReference type="InterPro" id="IPR031905">
    <property type="entry name" value="Flotillin_C"/>
</dbReference>
<name>A0A6L5Z6M9_9RHOB</name>
<evidence type="ECO:0000313" key="10">
    <source>
        <dbReference type="Proteomes" id="UP000474957"/>
    </source>
</evidence>
<evidence type="ECO:0000256" key="2">
    <source>
        <dbReference type="ARBA" id="ARBA00004236"/>
    </source>
</evidence>
<dbReference type="InterPro" id="IPR027705">
    <property type="entry name" value="Flotillin_fam"/>
</dbReference>
<dbReference type="Gene3D" id="3.30.479.30">
    <property type="entry name" value="Band 7 domain"/>
    <property type="match status" value="1"/>
</dbReference>
<feature type="compositionally biased region" description="Basic residues" evidence="7">
    <location>
        <begin position="567"/>
        <end position="578"/>
    </location>
</feature>
<dbReference type="AlphaFoldDB" id="A0A6L5Z6M9"/>
<dbReference type="Proteomes" id="UP000474957">
    <property type="component" value="Unassembled WGS sequence"/>
</dbReference>
<evidence type="ECO:0000313" key="9">
    <source>
        <dbReference type="EMBL" id="MSU92019.1"/>
    </source>
</evidence>
<sequence>MQSLLLTTAVPALLGFAALGVTGFAFARMYKRSTREVSLVKTGTGGRKVIIDGGTMVIPVLHEITKINMRTTRLEVRRNGESALITKDRMRVDVGVEFYVTVEATEEGIAKAAQTLGDRTFDERALREMIEGKLVDGLRAVAAKMDLDDLHENRSNFVQQVQQTVVEDLKKNGLALESVSLTALDQTPLEGLDENNVFNAEGMKVLAERIAESRKRRAEIEADAEVAVARHEQEAEVQKYGVERAQEEARVEQRVKMEELAAREASEKARKKEEAERAAEEARIQRQQAIEIAEQERQIAIAQKSQAESEARAEADRAKAEAIKATESIETERRLAEGERQKRLTILAAEEEAERNATSIRVSAAAERQAAEDRASAMRELAQAEADQITIKAAATKEEKLADAEGTRALIDAENSLSAEIIDFRLAKARLDALPGIVAEMVKPAEKIGGITIHKVDGLNGGSGRGTLADGNTAGGNGLVNQAFDEIRRNAFELPALNAIGKSVGLNMDTGLAGIMESEFSTEKLGDAVAAPLPEDKAGFSADEIAALGPVASGERADVPGDAVAPVKKRTVSKKPASKKPTPAS</sequence>
<dbReference type="SMART" id="SM00244">
    <property type="entry name" value="PHB"/>
    <property type="match status" value="1"/>
</dbReference>
<comment type="subcellular location">
    <subcellularLocation>
        <location evidence="2">Cell membrane</location>
    </subcellularLocation>
    <subcellularLocation>
        <location evidence="1">Membrane</location>
        <topology evidence="1">Single-pass membrane protein</topology>
    </subcellularLocation>
</comment>
<evidence type="ECO:0000256" key="5">
    <source>
        <dbReference type="ARBA" id="ARBA00023136"/>
    </source>
</evidence>
<keyword evidence="6" id="KW-0175">Coiled coil</keyword>
<dbReference type="Pfam" id="PF15975">
    <property type="entry name" value="Flot"/>
    <property type="match status" value="1"/>
</dbReference>
<evidence type="ECO:0000259" key="8">
    <source>
        <dbReference type="SMART" id="SM00244"/>
    </source>
</evidence>
<keyword evidence="10" id="KW-1185">Reference proteome</keyword>
<dbReference type="PANTHER" id="PTHR13806:SF31">
    <property type="entry name" value="FLOTILLIN-LIKE PROTEIN 1-RELATED"/>
    <property type="match status" value="1"/>
</dbReference>
<dbReference type="SUPFAM" id="SSF117892">
    <property type="entry name" value="Band 7/SPFH domain"/>
    <property type="match status" value="1"/>
</dbReference>
<dbReference type="InterPro" id="IPR036013">
    <property type="entry name" value="Band_7/SPFH_dom_sf"/>
</dbReference>
<accession>A0A6L5Z6M9</accession>
<feature type="coiled-coil region" evidence="6">
    <location>
        <begin position="255"/>
        <end position="321"/>
    </location>
</feature>
<keyword evidence="5" id="KW-0472">Membrane</keyword>
<dbReference type="InterPro" id="IPR001107">
    <property type="entry name" value="Band_7"/>
</dbReference>
<dbReference type="Pfam" id="PF01145">
    <property type="entry name" value="Band_7"/>
    <property type="match status" value="1"/>
</dbReference>
<protein>
    <submittedName>
        <fullName evidence="9">Flotillin</fullName>
    </submittedName>
</protein>
<feature type="domain" description="Band 7" evidence="8">
    <location>
        <begin position="27"/>
        <end position="205"/>
    </location>
</feature>
<evidence type="ECO:0000256" key="4">
    <source>
        <dbReference type="ARBA" id="ARBA00022475"/>
    </source>
</evidence>
<comment type="similarity">
    <text evidence="3">Belongs to the band 7/mec-2 family. Flotillin subfamily.</text>
</comment>
<gene>
    <name evidence="9" type="ORF">GE300_20910</name>
</gene>
<dbReference type="GO" id="GO:0005886">
    <property type="term" value="C:plasma membrane"/>
    <property type="evidence" value="ECO:0007669"/>
    <property type="project" value="UniProtKB-SubCell"/>
</dbReference>
<proteinExistence type="inferred from homology"/>